<keyword evidence="8" id="KW-1185">Reference proteome</keyword>
<dbReference type="InParanoid" id="T1EDM5"/>
<dbReference type="InterPro" id="IPR012677">
    <property type="entry name" value="Nucleotide-bd_a/b_plait_sf"/>
</dbReference>
<dbReference type="CDD" id="cd12424">
    <property type="entry name" value="RRM3_hnRNPL_like"/>
    <property type="match status" value="1"/>
</dbReference>
<feature type="compositionally biased region" description="Gly residues" evidence="4">
    <location>
        <begin position="318"/>
        <end position="342"/>
    </location>
</feature>
<dbReference type="SUPFAM" id="SSF54928">
    <property type="entry name" value="RNA-binding domain, RBD"/>
    <property type="match status" value="2"/>
</dbReference>
<dbReference type="GO" id="GO:0003729">
    <property type="term" value="F:mRNA binding"/>
    <property type="evidence" value="ECO:0000318"/>
    <property type="project" value="GO_Central"/>
</dbReference>
<reference evidence="8" key="1">
    <citation type="submission" date="2012-12" db="EMBL/GenBank/DDBJ databases">
        <authorList>
            <person name="Hellsten U."/>
            <person name="Grimwood J."/>
            <person name="Chapman J.A."/>
            <person name="Shapiro H."/>
            <person name="Aerts A."/>
            <person name="Otillar R.P."/>
            <person name="Terry A.Y."/>
            <person name="Boore J.L."/>
            <person name="Simakov O."/>
            <person name="Marletaz F."/>
            <person name="Cho S.-J."/>
            <person name="Edsinger-Gonzales E."/>
            <person name="Havlak P."/>
            <person name="Kuo D.-H."/>
            <person name="Larsson T."/>
            <person name="Lv J."/>
            <person name="Arendt D."/>
            <person name="Savage R."/>
            <person name="Osoegawa K."/>
            <person name="de Jong P."/>
            <person name="Lindberg D.R."/>
            <person name="Seaver E.C."/>
            <person name="Weisblat D.A."/>
            <person name="Putnam N.H."/>
            <person name="Grigoriev I.V."/>
            <person name="Rokhsar D.S."/>
        </authorList>
    </citation>
    <scope>NUCLEOTIDE SEQUENCE</scope>
</reference>
<feature type="domain" description="RRM" evidence="5">
    <location>
        <begin position="378"/>
        <end position="452"/>
    </location>
</feature>
<evidence type="ECO:0000256" key="1">
    <source>
        <dbReference type="ARBA" id="ARBA00022737"/>
    </source>
</evidence>
<dbReference type="Proteomes" id="UP000015101">
    <property type="component" value="Unassembled WGS sequence"/>
</dbReference>
<dbReference type="PANTHER" id="PTHR15592">
    <property type="entry name" value="MATRIN 3/NUCLEAR PROTEIN 220-RELATED"/>
    <property type="match status" value="1"/>
</dbReference>
<evidence type="ECO:0000313" key="8">
    <source>
        <dbReference type="Proteomes" id="UP000015101"/>
    </source>
</evidence>
<accession>T1EDM5</accession>
<dbReference type="STRING" id="6412.T1EDM5"/>
<dbReference type="GO" id="GO:0005634">
    <property type="term" value="C:nucleus"/>
    <property type="evidence" value="ECO:0000318"/>
    <property type="project" value="GO_Central"/>
</dbReference>
<dbReference type="EMBL" id="AMQM01008566">
    <property type="status" value="NOT_ANNOTATED_CDS"/>
    <property type="molecule type" value="Genomic_DNA"/>
</dbReference>
<dbReference type="EMBL" id="KB097795">
    <property type="protein sequence ID" value="ESN89875.1"/>
    <property type="molecule type" value="Genomic_DNA"/>
</dbReference>
<organism evidence="7 8">
    <name type="scientific">Helobdella robusta</name>
    <name type="common">Californian leech</name>
    <dbReference type="NCBI Taxonomy" id="6412"/>
    <lineage>
        <taxon>Eukaryota</taxon>
        <taxon>Metazoa</taxon>
        <taxon>Spiralia</taxon>
        <taxon>Lophotrochozoa</taxon>
        <taxon>Annelida</taxon>
        <taxon>Clitellata</taxon>
        <taxon>Hirudinea</taxon>
        <taxon>Rhynchobdellida</taxon>
        <taxon>Glossiphoniidae</taxon>
        <taxon>Helobdella</taxon>
    </lineage>
</organism>
<dbReference type="KEGG" id="hro:HELRODRAFT_104598"/>
<dbReference type="RefSeq" id="XP_009032040.1">
    <property type="nucleotide sequence ID" value="XM_009033792.1"/>
</dbReference>
<dbReference type="InterPro" id="IPR055204">
    <property type="entry name" value="HNRNPL_RRM"/>
</dbReference>
<feature type="compositionally biased region" description="Basic and acidic residues" evidence="4">
    <location>
        <begin position="1"/>
        <end position="12"/>
    </location>
</feature>
<feature type="region of interest" description="Disordered" evidence="4">
    <location>
        <begin position="558"/>
        <end position="609"/>
    </location>
</feature>
<keyword evidence="1" id="KW-0677">Repeat</keyword>
<dbReference type="AlphaFoldDB" id="T1EDM5"/>
<reference evidence="7" key="3">
    <citation type="submission" date="2015-06" db="UniProtKB">
        <authorList>
            <consortium name="EnsemblMetazoa"/>
        </authorList>
    </citation>
    <scope>IDENTIFICATION</scope>
</reference>
<evidence type="ECO:0000256" key="4">
    <source>
        <dbReference type="SAM" id="MobiDB-lite"/>
    </source>
</evidence>
<evidence type="ECO:0000313" key="6">
    <source>
        <dbReference type="EMBL" id="ESN89875.1"/>
    </source>
</evidence>
<feature type="compositionally biased region" description="Low complexity" evidence="4">
    <location>
        <begin position="562"/>
        <end position="600"/>
    </location>
</feature>
<gene>
    <name evidence="7" type="primary">20194677</name>
    <name evidence="6" type="ORF">HELRODRAFT_104598</name>
</gene>
<proteinExistence type="predicted"/>
<feature type="region of interest" description="Disordered" evidence="4">
    <location>
        <begin position="1"/>
        <end position="74"/>
    </location>
</feature>
<evidence type="ECO:0000313" key="7">
    <source>
        <dbReference type="EnsemblMetazoa" id="HelroP104598"/>
    </source>
</evidence>
<dbReference type="Gene3D" id="3.30.70.330">
    <property type="match status" value="3"/>
</dbReference>
<protein>
    <recommendedName>
        <fullName evidence="5">RRM domain-containing protein</fullName>
    </recommendedName>
</protein>
<feature type="region of interest" description="Disordered" evidence="4">
    <location>
        <begin position="181"/>
        <end position="347"/>
    </location>
</feature>
<keyword evidence="2 3" id="KW-0694">RNA-binding</keyword>
<dbReference type="CDD" id="cd12694">
    <property type="entry name" value="RRM2_hnRNPL_like"/>
    <property type="match status" value="1"/>
</dbReference>
<dbReference type="EnsemblMetazoa" id="HelroT104598">
    <property type="protein sequence ID" value="HelroP104598"/>
    <property type="gene ID" value="HelroG104598"/>
</dbReference>
<dbReference type="InterPro" id="IPR000504">
    <property type="entry name" value="RRM_dom"/>
</dbReference>
<dbReference type="OrthoDB" id="302770at2759"/>
<evidence type="ECO:0000259" key="5">
    <source>
        <dbReference type="PROSITE" id="PS50102"/>
    </source>
</evidence>
<dbReference type="GO" id="GO:0043484">
    <property type="term" value="P:regulation of RNA splicing"/>
    <property type="evidence" value="ECO:0000318"/>
    <property type="project" value="GO_Central"/>
</dbReference>
<dbReference type="OMA" id="VYNAQYP"/>
<dbReference type="FunCoup" id="T1EDM5">
    <property type="interactions" value="1606"/>
</dbReference>
<dbReference type="GeneID" id="20194677"/>
<feature type="compositionally biased region" description="Basic and acidic residues" evidence="4">
    <location>
        <begin position="296"/>
        <end position="307"/>
    </location>
</feature>
<dbReference type="InterPro" id="IPR035979">
    <property type="entry name" value="RBD_domain_sf"/>
</dbReference>
<reference evidence="6 8" key="2">
    <citation type="journal article" date="2013" name="Nature">
        <title>Insights into bilaterian evolution from three spiralian genomes.</title>
        <authorList>
            <person name="Simakov O."/>
            <person name="Marletaz F."/>
            <person name="Cho S.J."/>
            <person name="Edsinger-Gonzales E."/>
            <person name="Havlak P."/>
            <person name="Hellsten U."/>
            <person name="Kuo D.H."/>
            <person name="Larsson T."/>
            <person name="Lv J."/>
            <person name="Arendt D."/>
            <person name="Savage R."/>
            <person name="Osoegawa K."/>
            <person name="de Jong P."/>
            <person name="Grimwood J."/>
            <person name="Chapman J.A."/>
            <person name="Shapiro H."/>
            <person name="Aerts A."/>
            <person name="Otillar R.P."/>
            <person name="Terry A.Y."/>
            <person name="Boore J.L."/>
            <person name="Grigoriev I.V."/>
            <person name="Lindberg D.R."/>
            <person name="Seaver E.C."/>
            <person name="Weisblat D.A."/>
            <person name="Putnam N.H."/>
            <person name="Rokhsar D.S."/>
        </authorList>
    </citation>
    <scope>NUCLEOTIDE SEQUENCE</scope>
</reference>
<dbReference type="eggNOG" id="KOG1456">
    <property type="taxonomic scope" value="Eukaryota"/>
</dbReference>
<dbReference type="CTD" id="20194677"/>
<evidence type="ECO:0000256" key="2">
    <source>
        <dbReference type="ARBA" id="ARBA00022884"/>
    </source>
</evidence>
<dbReference type="Pfam" id="PF22976">
    <property type="entry name" value="RRM_10"/>
    <property type="match status" value="1"/>
</dbReference>
<dbReference type="HOGENOM" id="CLU_015171_0_0_1"/>
<evidence type="ECO:0000256" key="3">
    <source>
        <dbReference type="PROSITE-ProRule" id="PRU00176"/>
    </source>
</evidence>
<dbReference type="EMBL" id="AMQM01008567">
    <property type="status" value="NOT_ANNOTATED_CDS"/>
    <property type="molecule type" value="Genomic_DNA"/>
</dbReference>
<dbReference type="PROSITE" id="PS50102">
    <property type="entry name" value="RRM"/>
    <property type="match status" value="1"/>
</dbReference>
<dbReference type="Pfam" id="PF13893">
    <property type="entry name" value="RRM_5"/>
    <property type="match status" value="1"/>
</dbReference>
<dbReference type="Pfam" id="PF11835">
    <property type="entry name" value="RRM_8"/>
    <property type="match status" value="1"/>
</dbReference>
<feature type="compositionally biased region" description="Polar residues" evidence="4">
    <location>
        <begin position="36"/>
        <end position="65"/>
    </location>
</feature>
<dbReference type="InterPro" id="IPR021790">
    <property type="entry name" value="PTBP1-like_RRM2"/>
</dbReference>
<sequence>MAYLGKRDRMDENISYGPPQKRSGFGGQQHAPHGQYPNQSQGNSRQGMYDNYATQYPHSSPNQQRGIPPSSMQEDRPGNVLLFNVLNPKYPITVDVMNTICTNSGGVVNKIVIMRKNGVQAMVEFESPQMAETIKESLNGADIYSGCCTLKIEWAKVPRLSVSKNDQDSWDYTSQKSDKFHSLLPIPRDEEYMDDPGRAPVGMGPSSQQPLPHHHQSSDYGHPPAYTDHHSRGGRTDGGGFNSAGRMDGASFAAGRMDDYGGSGGPYRGGDRYPPPPHHRGAPGGGPRSGPPGPRQEFHPPAYEHHGGNQYMPDAEGFRGGRGGGRGFRGSFQGRGGGGGGPRPAYPPMMGGGRGGMMDEFSGEFDDVPGAPMLQQGSVMMVYGLDVDKMNCSRVFNLFCLYGNVVRVKFLRSKGGVAMVQMGDYMSCERAANALNGTFLYGKKILIGCSKQAFIQDVPNPQDLPDGTPSFQDFMGNRNNRFTTPEAASKNRIHSSSKILYFFNAPPGIKDEDLIKVFADHGVKGPKKVKIFPTKTGKNPYILKFCFSDVQIKSGSMNNPTSGSNYNKGNSNNSDAQIKSGSMNNSAAGSNYNKSNSNISIKEEATANN</sequence>
<name>T1EDM5_HELRO</name>
<dbReference type="SMART" id="SM00360">
    <property type="entry name" value="RRM"/>
    <property type="match status" value="2"/>
</dbReference>